<dbReference type="GO" id="GO:0004519">
    <property type="term" value="F:endonuclease activity"/>
    <property type="evidence" value="ECO:0007669"/>
    <property type="project" value="UniProtKB-KW"/>
</dbReference>
<evidence type="ECO:0000256" key="1">
    <source>
        <dbReference type="ARBA" id="ARBA00022722"/>
    </source>
</evidence>
<evidence type="ECO:0000313" key="6">
    <source>
        <dbReference type="EMBL" id="NMD99350.1"/>
    </source>
</evidence>
<keyword evidence="2" id="KW-0378">Hydrolase</keyword>
<feature type="domain" description="HNH nuclease" evidence="5">
    <location>
        <begin position="55"/>
        <end position="108"/>
    </location>
</feature>
<keyword evidence="1" id="KW-0540">Nuclease</keyword>
<dbReference type="Proteomes" id="UP000543804">
    <property type="component" value="Unassembled WGS sequence"/>
</dbReference>
<dbReference type="Gene3D" id="1.10.30.50">
    <property type="match status" value="1"/>
</dbReference>
<comment type="caution">
    <text evidence="6">The sequence shown here is derived from an EMBL/GenBank/DDBJ whole genome shotgun (WGS) entry which is preliminary data.</text>
</comment>
<gene>
    <name evidence="6" type="ORF">HF878_07700</name>
</gene>
<dbReference type="GO" id="GO:0003676">
    <property type="term" value="F:nucleic acid binding"/>
    <property type="evidence" value="ECO:0007669"/>
    <property type="project" value="InterPro"/>
</dbReference>
<accession>A0A848B5A6</accession>
<evidence type="ECO:0000256" key="2">
    <source>
        <dbReference type="ARBA" id="ARBA00022801"/>
    </source>
</evidence>
<name>A0A848B5A6_9FIRM</name>
<evidence type="ECO:0000256" key="4">
    <source>
        <dbReference type="ARBA" id="ARBA00040194"/>
    </source>
</evidence>
<dbReference type="RefSeq" id="WP_170077703.1">
    <property type="nucleotide sequence ID" value="NZ_JABAFA010000028.1"/>
</dbReference>
<dbReference type="EMBL" id="JABAFA010000028">
    <property type="protein sequence ID" value="NMD99350.1"/>
    <property type="molecule type" value="Genomic_DNA"/>
</dbReference>
<dbReference type="SMART" id="SM00507">
    <property type="entry name" value="HNHc"/>
    <property type="match status" value="1"/>
</dbReference>
<dbReference type="GO" id="GO:0005829">
    <property type="term" value="C:cytosol"/>
    <property type="evidence" value="ECO:0007669"/>
    <property type="project" value="TreeGrafter"/>
</dbReference>
<evidence type="ECO:0000313" key="7">
    <source>
        <dbReference type="Proteomes" id="UP000543804"/>
    </source>
</evidence>
<sequence>MPHKPKKPCRYPGCARLVEADESYCPEHKRLAAQQYERYGRPEENKKRYGYRWRKIRALFLAAHPLCEMCRKAGRLTEATEVHHILPLAHGGTNDEDNLMALCKACHSRISAESGDRWRNKKQRKEE</sequence>
<evidence type="ECO:0000259" key="5">
    <source>
        <dbReference type="SMART" id="SM00507"/>
    </source>
</evidence>
<dbReference type="CDD" id="cd00085">
    <property type="entry name" value="HNHc"/>
    <property type="match status" value="1"/>
</dbReference>
<dbReference type="PANTHER" id="PTHR41286">
    <property type="entry name" value="HNH NUCLEASE YAJD-RELATED"/>
    <property type="match status" value="1"/>
</dbReference>
<evidence type="ECO:0000256" key="3">
    <source>
        <dbReference type="ARBA" id="ARBA00038412"/>
    </source>
</evidence>
<reference evidence="6 7" key="1">
    <citation type="submission" date="2020-04" db="EMBL/GenBank/DDBJ databases">
        <authorList>
            <person name="Hitch T.C.A."/>
            <person name="Wylensek D."/>
            <person name="Clavel T."/>
        </authorList>
    </citation>
    <scope>NUCLEOTIDE SEQUENCE [LARGE SCALE GENOMIC DNA]</scope>
    <source>
        <strain evidence="6 7">PG-130-P53-12</strain>
    </source>
</reference>
<dbReference type="InterPro" id="IPR002711">
    <property type="entry name" value="HNH"/>
</dbReference>
<keyword evidence="6" id="KW-0255">Endonuclease</keyword>
<keyword evidence="7" id="KW-1185">Reference proteome</keyword>
<proteinExistence type="inferred from homology"/>
<dbReference type="AlphaFoldDB" id="A0A848B5A6"/>
<dbReference type="PANTHER" id="PTHR41286:SF1">
    <property type="entry name" value="HNH NUCLEASE YAJD-RELATED"/>
    <property type="match status" value="1"/>
</dbReference>
<dbReference type="GO" id="GO:0008270">
    <property type="term" value="F:zinc ion binding"/>
    <property type="evidence" value="ECO:0007669"/>
    <property type="project" value="InterPro"/>
</dbReference>
<protein>
    <recommendedName>
        <fullName evidence="4">Putative HNH nuclease YajD</fullName>
    </recommendedName>
</protein>
<organism evidence="6 7">
    <name type="scientific">Selenomonas bovis</name>
    <dbReference type="NCBI Taxonomy" id="416586"/>
    <lineage>
        <taxon>Bacteria</taxon>
        <taxon>Bacillati</taxon>
        <taxon>Bacillota</taxon>
        <taxon>Negativicutes</taxon>
        <taxon>Selenomonadales</taxon>
        <taxon>Selenomonadaceae</taxon>
        <taxon>Selenomonas</taxon>
    </lineage>
</organism>
<dbReference type="InterPro" id="IPR003615">
    <property type="entry name" value="HNH_nuc"/>
</dbReference>
<dbReference type="GO" id="GO:0016787">
    <property type="term" value="F:hydrolase activity"/>
    <property type="evidence" value="ECO:0007669"/>
    <property type="project" value="UniProtKB-KW"/>
</dbReference>
<dbReference type="Pfam" id="PF01844">
    <property type="entry name" value="HNH"/>
    <property type="match status" value="1"/>
</dbReference>
<comment type="similarity">
    <text evidence="3">Belongs to the HNH nuclease family.</text>
</comment>